<sequence>MAYPYKVGDMLFMQPRSEDEPETYKARIVDLKERHICIEIPMRKGGEGLGFFPQGTELDVWFTGRDQLRYQFVSQVAGRKMERIPLTLLTHPNPETIVRIQQRQFFRVPCHADVQLYVHDDQTHPLSATTVDLSGGGMAFVLAGEQQLQVEDEVKWELFLPSMNGSSVSGRAVVKRVIPPEDKGLPYKYSLAFTEIAEQGRQQIIRYCFQRQLELRKKELDTP</sequence>
<proteinExistence type="predicted"/>
<gene>
    <name evidence="3" type="ORF">J2S00_000535</name>
</gene>
<dbReference type="EMBL" id="JAUSUQ010000001">
    <property type="protein sequence ID" value="MDQ0337765.1"/>
    <property type="molecule type" value="Genomic_DNA"/>
</dbReference>
<dbReference type="InterPro" id="IPR009926">
    <property type="entry name" value="T3SS_YcgR_PilZN"/>
</dbReference>
<organism evidence="3 4">
    <name type="scientific">Caldalkalibacillus uzonensis</name>
    <dbReference type="NCBI Taxonomy" id="353224"/>
    <lineage>
        <taxon>Bacteria</taxon>
        <taxon>Bacillati</taxon>
        <taxon>Bacillota</taxon>
        <taxon>Bacilli</taxon>
        <taxon>Bacillales</taxon>
        <taxon>Bacillaceae</taxon>
        <taxon>Caldalkalibacillus</taxon>
    </lineage>
</organism>
<name>A0ABU0CMX0_9BACI</name>
<feature type="domain" description="PilZ" evidence="1">
    <location>
        <begin position="101"/>
        <end position="210"/>
    </location>
</feature>
<comment type="caution">
    <text evidence="3">The sequence shown here is derived from an EMBL/GenBank/DDBJ whole genome shotgun (WGS) entry which is preliminary data.</text>
</comment>
<evidence type="ECO:0000259" key="2">
    <source>
        <dbReference type="Pfam" id="PF12945"/>
    </source>
</evidence>
<accession>A0ABU0CMX0</accession>
<dbReference type="Pfam" id="PF07238">
    <property type="entry name" value="PilZ"/>
    <property type="match status" value="1"/>
</dbReference>
<dbReference type="InterPro" id="IPR009875">
    <property type="entry name" value="PilZ_domain"/>
</dbReference>
<dbReference type="SUPFAM" id="SSF141371">
    <property type="entry name" value="PilZ domain-like"/>
    <property type="match status" value="1"/>
</dbReference>
<keyword evidence="3" id="KW-0282">Flagellum</keyword>
<reference evidence="3 4" key="1">
    <citation type="submission" date="2023-07" db="EMBL/GenBank/DDBJ databases">
        <title>Genomic Encyclopedia of Type Strains, Phase IV (KMG-IV): sequencing the most valuable type-strain genomes for metagenomic binning, comparative biology and taxonomic classification.</title>
        <authorList>
            <person name="Goeker M."/>
        </authorList>
    </citation>
    <scope>NUCLEOTIDE SEQUENCE [LARGE SCALE GENOMIC DNA]</scope>
    <source>
        <strain evidence="3 4">DSM 17740</strain>
    </source>
</reference>
<keyword evidence="3" id="KW-0966">Cell projection</keyword>
<dbReference type="RefSeq" id="WP_307335111.1">
    <property type="nucleotide sequence ID" value="NZ_JAUSUQ010000001.1"/>
</dbReference>
<dbReference type="Proteomes" id="UP001232445">
    <property type="component" value="Unassembled WGS sequence"/>
</dbReference>
<protein>
    <submittedName>
        <fullName evidence="3">C-di-GMP-binding flagellar brake protein YcgR</fullName>
    </submittedName>
</protein>
<keyword evidence="4" id="KW-1185">Reference proteome</keyword>
<feature type="domain" description="Type III secretion system flagellar brake protein YcgR PilZN" evidence="2">
    <location>
        <begin position="6"/>
        <end position="92"/>
    </location>
</feature>
<keyword evidence="3" id="KW-0969">Cilium</keyword>
<evidence type="ECO:0000313" key="3">
    <source>
        <dbReference type="EMBL" id="MDQ0337765.1"/>
    </source>
</evidence>
<dbReference type="Gene3D" id="2.40.10.220">
    <property type="entry name" value="predicted glycosyltransferase like domains"/>
    <property type="match status" value="1"/>
</dbReference>
<evidence type="ECO:0000313" key="4">
    <source>
        <dbReference type="Proteomes" id="UP001232445"/>
    </source>
</evidence>
<dbReference type="Pfam" id="PF12945">
    <property type="entry name" value="PilZNR"/>
    <property type="match status" value="1"/>
</dbReference>
<evidence type="ECO:0000259" key="1">
    <source>
        <dbReference type="Pfam" id="PF07238"/>
    </source>
</evidence>